<evidence type="ECO:0000259" key="3">
    <source>
        <dbReference type="Pfam" id="PF00156"/>
    </source>
</evidence>
<evidence type="ECO:0000256" key="2">
    <source>
        <dbReference type="ARBA" id="ARBA00022726"/>
    </source>
</evidence>
<dbReference type="InterPro" id="IPR050118">
    <property type="entry name" value="Pur/Pyrimidine_PRTase"/>
</dbReference>
<dbReference type="Gene3D" id="3.40.50.2020">
    <property type="match status" value="1"/>
</dbReference>
<evidence type="ECO:0000313" key="4">
    <source>
        <dbReference type="EMBL" id="GAA1533923.1"/>
    </source>
</evidence>
<dbReference type="PANTHER" id="PTHR43864:SF1">
    <property type="entry name" value="XANTHINE PHOSPHORIBOSYLTRANSFERASE"/>
    <property type="match status" value="1"/>
</dbReference>
<comment type="caution">
    <text evidence="4">The sequence shown here is derived from an EMBL/GenBank/DDBJ whole genome shotgun (WGS) entry which is preliminary data.</text>
</comment>
<name>A0ABN2B516_9ACTN</name>
<organism evidence="4 5">
    <name type="scientific">Nocardioides humi</name>
    <dbReference type="NCBI Taxonomy" id="449461"/>
    <lineage>
        <taxon>Bacteria</taxon>
        <taxon>Bacillati</taxon>
        <taxon>Actinomycetota</taxon>
        <taxon>Actinomycetes</taxon>
        <taxon>Propionibacteriales</taxon>
        <taxon>Nocardioidaceae</taxon>
        <taxon>Nocardioides</taxon>
    </lineage>
</organism>
<keyword evidence="4" id="KW-0328">Glycosyltransferase</keyword>
<protein>
    <submittedName>
        <fullName evidence="4">Phosphoribosyltransferase family protein</fullName>
    </submittedName>
</protein>
<feature type="domain" description="Phosphoribosyltransferase" evidence="3">
    <location>
        <begin position="39"/>
        <end position="165"/>
    </location>
</feature>
<dbReference type="EMBL" id="BAAAOR010000030">
    <property type="protein sequence ID" value="GAA1533923.1"/>
    <property type="molecule type" value="Genomic_DNA"/>
</dbReference>
<keyword evidence="5" id="KW-1185">Reference proteome</keyword>
<dbReference type="Proteomes" id="UP001500842">
    <property type="component" value="Unassembled WGS sequence"/>
</dbReference>
<gene>
    <name evidence="4" type="ORF">GCM10009788_41080</name>
</gene>
<sequence>MDGIRSLLQESFRWQGDRYDDGGLADVTGWWRSPTVLGALAGALSDLVDAAEATVVLAPPSRGTLLGSLVAAHLGVGLVELRKDPCPAADSDAWRIRTSPPDYRDRNLVLGFRRELIRSRDRVLFVDDWIETGGQALTGKALVDEAGATWLGAAVVVDGLETPAHRRLLGLRALLHVRDL</sequence>
<dbReference type="GO" id="GO:0016757">
    <property type="term" value="F:glycosyltransferase activity"/>
    <property type="evidence" value="ECO:0007669"/>
    <property type="project" value="UniProtKB-KW"/>
</dbReference>
<evidence type="ECO:0000256" key="1">
    <source>
        <dbReference type="ARBA" id="ARBA00022679"/>
    </source>
</evidence>
<dbReference type="InterPro" id="IPR029057">
    <property type="entry name" value="PRTase-like"/>
</dbReference>
<dbReference type="Pfam" id="PF00156">
    <property type="entry name" value="Pribosyltran"/>
    <property type="match status" value="1"/>
</dbReference>
<keyword evidence="1" id="KW-0808">Transferase</keyword>
<keyword evidence="2" id="KW-0660">Purine salvage</keyword>
<evidence type="ECO:0000313" key="5">
    <source>
        <dbReference type="Proteomes" id="UP001500842"/>
    </source>
</evidence>
<proteinExistence type="predicted"/>
<dbReference type="PANTHER" id="PTHR43864">
    <property type="entry name" value="HYPOXANTHINE/GUANINE PHOSPHORIBOSYLTRANSFERASE"/>
    <property type="match status" value="1"/>
</dbReference>
<accession>A0ABN2B516</accession>
<dbReference type="CDD" id="cd06223">
    <property type="entry name" value="PRTases_typeI"/>
    <property type="match status" value="1"/>
</dbReference>
<reference evidence="4 5" key="1">
    <citation type="journal article" date="2019" name="Int. J. Syst. Evol. Microbiol.">
        <title>The Global Catalogue of Microorganisms (GCM) 10K type strain sequencing project: providing services to taxonomists for standard genome sequencing and annotation.</title>
        <authorList>
            <consortium name="The Broad Institute Genomics Platform"/>
            <consortium name="The Broad Institute Genome Sequencing Center for Infectious Disease"/>
            <person name="Wu L."/>
            <person name="Ma J."/>
        </authorList>
    </citation>
    <scope>NUCLEOTIDE SEQUENCE [LARGE SCALE GENOMIC DNA]</scope>
    <source>
        <strain evidence="4 5">JCM 14942</strain>
    </source>
</reference>
<dbReference type="SUPFAM" id="SSF53271">
    <property type="entry name" value="PRTase-like"/>
    <property type="match status" value="1"/>
</dbReference>
<dbReference type="RefSeq" id="WP_246086670.1">
    <property type="nucleotide sequence ID" value="NZ_BAAAOR010000030.1"/>
</dbReference>
<dbReference type="InterPro" id="IPR000836">
    <property type="entry name" value="PRTase_dom"/>
</dbReference>